<sequence>MPSTHIELAWATPVNALTLVAHLGAQIKLQPTIDTIHLCNRFGRGNNATITKLPTEIIEQIDGCLINAERERLKEDAAKEYACWIGRCKPTDHLSADQCISIYDAKIDHASDKLIDAQNRELDVYMRRIYAMDDTNTLGWWHELHEERIDQWHARTGYPGSCRRGMFTEHADFVLKKYGLEVWTSHIQRTDDADEIDHWTACYLTMPIDRRMKACKTRQEEIRADRSGGTVPAETGLMLPVAMPRKPSKVSLGRFSRAMKLLSLKVCMIEQYGTVLEAMDGDSEADDETASWVDKYGQEHTALWPELILLGRSGVDEE</sequence>
<keyword evidence="2" id="KW-1185">Reference proteome</keyword>
<protein>
    <submittedName>
        <fullName evidence="1">Uncharacterized protein</fullName>
    </submittedName>
</protein>
<accession>A0AAV9JKH9</accession>
<comment type="caution">
    <text evidence="1">The sequence shown here is derived from an EMBL/GenBank/DDBJ whole genome shotgun (WGS) entry which is preliminary data.</text>
</comment>
<evidence type="ECO:0000313" key="1">
    <source>
        <dbReference type="EMBL" id="KAK4545954.1"/>
    </source>
</evidence>
<dbReference type="EMBL" id="JAVFHQ010000017">
    <property type="protein sequence ID" value="KAK4545954.1"/>
    <property type="molecule type" value="Genomic_DNA"/>
</dbReference>
<name>A0AAV9JKH9_9PEZI</name>
<dbReference type="AlphaFoldDB" id="A0AAV9JKH9"/>
<proteinExistence type="predicted"/>
<dbReference type="Proteomes" id="UP001324427">
    <property type="component" value="Unassembled WGS sequence"/>
</dbReference>
<reference evidence="1 2" key="1">
    <citation type="submission" date="2021-11" db="EMBL/GenBank/DDBJ databases">
        <title>Black yeast isolated from Biological Soil Crust.</title>
        <authorList>
            <person name="Kurbessoian T."/>
        </authorList>
    </citation>
    <scope>NUCLEOTIDE SEQUENCE [LARGE SCALE GENOMIC DNA]</scope>
    <source>
        <strain evidence="1 2">CCFEE 5522</strain>
    </source>
</reference>
<organism evidence="1 2">
    <name type="scientific">Oleoguttula mirabilis</name>
    <dbReference type="NCBI Taxonomy" id="1507867"/>
    <lineage>
        <taxon>Eukaryota</taxon>
        <taxon>Fungi</taxon>
        <taxon>Dikarya</taxon>
        <taxon>Ascomycota</taxon>
        <taxon>Pezizomycotina</taxon>
        <taxon>Dothideomycetes</taxon>
        <taxon>Dothideomycetidae</taxon>
        <taxon>Mycosphaerellales</taxon>
        <taxon>Teratosphaeriaceae</taxon>
        <taxon>Oleoguttula</taxon>
    </lineage>
</organism>
<gene>
    <name evidence="1" type="ORF">LTR36_002518</name>
</gene>
<evidence type="ECO:0000313" key="2">
    <source>
        <dbReference type="Proteomes" id="UP001324427"/>
    </source>
</evidence>